<gene>
    <name evidence="1" type="primary">Acey_s0023.g845</name>
    <name evidence="1" type="ORF">Y032_0023g845</name>
</gene>
<accession>A0A016V030</accession>
<keyword evidence="2" id="KW-1185">Reference proteome</keyword>
<dbReference type="AlphaFoldDB" id="A0A016V030"/>
<evidence type="ECO:0000313" key="1">
    <source>
        <dbReference type="EMBL" id="EYC20058.1"/>
    </source>
</evidence>
<comment type="caution">
    <text evidence="1">The sequence shown here is derived from an EMBL/GenBank/DDBJ whole genome shotgun (WGS) entry which is preliminary data.</text>
</comment>
<evidence type="ECO:0000313" key="2">
    <source>
        <dbReference type="Proteomes" id="UP000024635"/>
    </source>
</evidence>
<organism evidence="1 2">
    <name type="scientific">Ancylostoma ceylanicum</name>
    <dbReference type="NCBI Taxonomy" id="53326"/>
    <lineage>
        <taxon>Eukaryota</taxon>
        <taxon>Metazoa</taxon>
        <taxon>Ecdysozoa</taxon>
        <taxon>Nematoda</taxon>
        <taxon>Chromadorea</taxon>
        <taxon>Rhabditida</taxon>
        <taxon>Rhabditina</taxon>
        <taxon>Rhabditomorpha</taxon>
        <taxon>Strongyloidea</taxon>
        <taxon>Ancylostomatidae</taxon>
        <taxon>Ancylostomatinae</taxon>
        <taxon>Ancylostoma</taxon>
    </lineage>
</organism>
<reference evidence="2" key="1">
    <citation type="journal article" date="2015" name="Nat. Genet.">
        <title>The genome and transcriptome of the zoonotic hookworm Ancylostoma ceylanicum identify infection-specific gene families.</title>
        <authorList>
            <person name="Schwarz E.M."/>
            <person name="Hu Y."/>
            <person name="Antoshechkin I."/>
            <person name="Miller M.M."/>
            <person name="Sternberg P.W."/>
            <person name="Aroian R.V."/>
        </authorList>
    </citation>
    <scope>NUCLEOTIDE SEQUENCE</scope>
    <source>
        <strain evidence="2">HY135</strain>
    </source>
</reference>
<proteinExistence type="predicted"/>
<protein>
    <submittedName>
        <fullName evidence="1">Uncharacterized protein</fullName>
    </submittedName>
</protein>
<name>A0A016V030_9BILA</name>
<sequence>MPEAAATIDPIESTRNHSVWILILASTTHCNIFYYSGTGPIQQCTLDNAIKYAVVGDSPRAISTRTSRSYAFKASKRDGVVGVVDICDNSWNQRYYLPMHPYKDCFCLNVIVIIEVMGIVTLPEN</sequence>
<dbReference type="EMBL" id="JARK01001359">
    <property type="protein sequence ID" value="EYC20058.1"/>
    <property type="molecule type" value="Genomic_DNA"/>
</dbReference>
<dbReference type="Proteomes" id="UP000024635">
    <property type="component" value="Unassembled WGS sequence"/>
</dbReference>